<evidence type="ECO:0000256" key="9">
    <source>
        <dbReference type="ARBA" id="ARBA00023136"/>
    </source>
</evidence>
<protein>
    <recommendedName>
        <fullName evidence="4">Putative hemin transport system permease protein HrtB</fullName>
    </recommendedName>
</protein>
<comment type="subunit">
    <text evidence="3">The complex is composed of two ATP-binding proteins (HrtA), two transmembrane proteins (HrtB) and a solute-binding protein.</text>
</comment>
<keyword evidence="7 11" id="KW-0812">Transmembrane</keyword>
<keyword evidence="9 11" id="KW-0472">Membrane</keyword>
<comment type="function">
    <text evidence="10">Part of the ABC transporter complex hrt involved in hemin import. Responsible for the translocation of the substrate across the membrane.</text>
</comment>
<dbReference type="GO" id="GO:0005886">
    <property type="term" value="C:plasma membrane"/>
    <property type="evidence" value="ECO:0007669"/>
    <property type="project" value="UniProtKB-SubCell"/>
</dbReference>
<keyword evidence="8 11" id="KW-1133">Transmembrane helix</keyword>
<dbReference type="PANTHER" id="PTHR43738">
    <property type="entry name" value="ABC TRANSPORTER, MEMBRANE PROTEIN"/>
    <property type="match status" value="1"/>
</dbReference>
<feature type="transmembrane region" description="Helical" evidence="11">
    <location>
        <begin position="286"/>
        <end position="311"/>
    </location>
</feature>
<evidence type="ECO:0000256" key="3">
    <source>
        <dbReference type="ARBA" id="ARBA00011131"/>
    </source>
</evidence>
<comment type="similarity">
    <text evidence="2">Belongs to the ABC-4 integral membrane protein family. HrtB subfamily.</text>
</comment>
<organism evidence="13 14">
    <name type="scientific">Granulicatella balaenopterae</name>
    <dbReference type="NCBI Taxonomy" id="137733"/>
    <lineage>
        <taxon>Bacteria</taxon>
        <taxon>Bacillati</taxon>
        <taxon>Bacillota</taxon>
        <taxon>Bacilli</taxon>
        <taxon>Lactobacillales</taxon>
        <taxon>Carnobacteriaceae</taxon>
        <taxon>Granulicatella</taxon>
    </lineage>
</organism>
<comment type="subcellular location">
    <subcellularLocation>
        <location evidence="1">Cell membrane</location>
        <topology evidence="1">Multi-pass membrane protein</topology>
    </subcellularLocation>
</comment>
<gene>
    <name evidence="13" type="ORF">SAMN05421767_1561</name>
</gene>
<feature type="transmembrane region" description="Helical" evidence="11">
    <location>
        <begin position="234"/>
        <end position="258"/>
    </location>
</feature>
<accession>A0A1H9PDM3</accession>
<evidence type="ECO:0000256" key="7">
    <source>
        <dbReference type="ARBA" id="ARBA00022692"/>
    </source>
</evidence>
<evidence type="ECO:0000259" key="12">
    <source>
        <dbReference type="Pfam" id="PF02687"/>
    </source>
</evidence>
<dbReference type="OrthoDB" id="384327at2"/>
<dbReference type="InterPro" id="IPR051125">
    <property type="entry name" value="ABC-4/HrtB_transporter"/>
</dbReference>
<dbReference type="STRING" id="137733.SAMN05421767_1561"/>
<dbReference type="RefSeq" id="WP_089747945.1">
    <property type="nucleotide sequence ID" value="NZ_FOGF01000056.1"/>
</dbReference>
<dbReference type="InterPro" id="IPR003838">
    <property type="entry name" value="ABC3_permease_C"/>
</dbReference>
<dbReference type="PANTHER" id="PTHR43738:SF1">
    <property type="entry name" value="HEMIN TRANSPORT SYSTEM PERMEASE PROTEIN HRTB-RELATED"/>
    <property type="match status" value="1"/>
</dbReference>
<evidence type="ECO:0000256" key="11">
    <source>
        <dbReference type="SAM" id="Phobius"/>
    </source>
</evidence>
<evidence type="ECO:0000313" key="13">
    <source>
        <dbReference type="EMBL" id="SER46290.1"/>
    </source>
</evidence>
<dbReference type="EMBL" id="FOGF01000056">
    <property type="protein sequence ID" value="SER46290.1"/>
    <property type="molecule type" value="Genomic_DNA"/>
</dbReference>
<evidence type="ECO:0000256" key="5">
    <source>
        <dbReference type="ARBA" id="ARBA00022448"/>
    </source>
</evidence>
<keyword evidence="6" id="KW-1003">Cell membrane</keyword>
<feature type="transmembrane region" description="Helical" evidence="11">
    <location>
        <begin position="317"/>
        <end position="339"/>
    </location>
</feature>
<dbReference type="Pfam" id="PF02687">
    <property type="entry name" value="FtsX"/>
    <property type="match status" value="1"/>
</dbReference>
<name>A0A1H9PDM3_9LACT</name>
<keyword evidence="5" id="KW-0813">Transport</keyword>
<evidence type="ECO:0000256" key="1">
    <source>
        <dbReference type="ARBA" id="ARBA00004651"/>
    </source>
</evidence>
<evidence type="ECO:0000256" key="6">
    <source>
        <dbReference type="ARBA" id="ARBA00022475"/>
    </source>
</evidence>
<keyword evidence="14" id="KW-1185">Reference proteome</keyword>
<reference evidence="13 14" key="1">
    <citation type="submission" date="2016-10" db="EMBL/GenBank/DDBJ databases">
        <authorList>
            <person name="de Groot N.N."/>
        </authorList>
    </citation>
    <scope>NUCLEOTIDE SEQUENCE [LARGE SCALE GENOMIC DNA]</scope>
    <source>
        <strain evidence="13 14">DSM 15827</strain>
    </source>
</reference>
<evidence type="ECO:0000313" key="14">
    <source>
        <dbReference type="Proteomes" id="UP000198556"/>
    </source>
</evidence>
<evidence type="ECO:0000256" key="10">
    <source>
        <dbReference type="ARBA" id="ARBA00024973"/>
    </source>
</evidence>
<feature type="domain" description="ABC3 transporter permease C-terminal" evidence="12">
    <location>
        <begin position="236"/>
        <end position="347"/>
    </location>
</feature>
<proteinExistence type="inferred from homology"/>
<evidence type="ECO:0000256" key="8">
    <source>
        <dbReference type="ARBA" id="ARBA00022989"/>
    </source>
</evidence>
<evidence type="ECO:0000256" key="2">
    <source>
        <dbReference type="ARBA" id="ARBA00008697"/>
    </source>
</evidence>
<evidence type="ECO:0000256" key="4">
    <source>
        <dbReference type="ARBA" id="ARBA00016962"/>
    </source>
</evidence>
<dbReference type="Proteomes" id="UP000198556">
    <property type="component" value="Unassembled WGS sequence"/>
</dbReference>
<sequence length="352" mass="38755">MYLAVKEMKKNKGRFAMIIAIILLISYLVFFLSALADGLSNDKVSAINLWDSQYVVLEKDANKNIMQSQVPLEEQEQFKAGDPQPLAIMRQSAFINEQKSVDDLKNIVVMGMPTDSTIFPELIDGTLPKNAEEVVITKDLVDEENMKIGDEIHLAKGDEVYHVTGITPAAKYGNTPVIYGNLDLTNQLTHQSNNVNAFVLMNQEKPANDVDYQVLGMKEFIQKLPGYKAEQMTFTMMISFLIVISAIILGVFIFIMTLQKKTTFGIMKIQGISSSYIGKSVMMQTLVTAIIGVLSGMILTLVTGMALPVAVPFKANPLNFAVMAVIMVVISLAGALFSMRNVAKIDPIKTLG</sequence>
<dbReference type="AlphaFoldDB" id="A0A1H9PDM3"/>